<dbReference type="Proteomes" id="UP000324800">
    <property type="component" value="Unassembled WGS sequence"/>
</dbReference>
<organism evidence="2 3">
    <name type="scientific">Streblomastix strix</name>
    <dbReference type="NCBI Taxonomy" id="222440"/>
    <lineage>
        <taxon>Eukaryota</taxon>
        <taxon>Metamonada</taxon>
        <taxon>Preaxostyla</taxon>
        <taxon>Oxymonadida</taxon>
        <taxon>Streblomastigidae</taxon>
        <taxon>Streblomastix</taxon>
    </lineage>
</organism>
<dbReference type="EMBL" id="SNRW01029692">
    <property type="protein sequence ID" value="KAA6358555.1"/>
    <property type="molecule type" value="Genomic_DNA"/>
</dbReference>
<dbReference type="AlphaFoldDB" id="A0A5J4TM50"/>
<reference evidence="2 3" key="1">
    <citation type="submission" date="2019-03" db="EMBL/GenBank/DDBJ databases">
        <title>Single cell metagenomics reveals metabolic interactions within the superorganism composed of flagellate Streblomastix strix and complex community of Bacteroidetes bacteria on its surface.</title>
        <authorList>
            <person name="Treitli S.C."/>
            <person name="Kolisko M."/>
            <person name="Husnik F."/>
            <person name="Keeling P."/>
            <person name="Hampl V."/>
        </authorList>
    </citation>
    <scope>NUCLEOTIDE SEQUENCE [LARGE SCALE GENOMIC DNA]</scope>
    <source>
        <strain evidence="2">ST1C</strain>
    </source>
</reference>
<sequence>MADAIQPNVQEQVLNNEEQIQQPPVEIPQAIPAKDENSTLHF</sequence>
<gene>
    <name evidence="2" type="ORF">EZS28_045918</name>
</gene>
<comment type="caution">
    <text evidence="2">The sequence shown here is derived from an EMBL/GenBank/DDBJ whole genome shotgun (WGS) entry which is preliminary data.</text>
</comment>
<feature type="compositionally biased region" description="Polar residues" evidence="1">
    <location>
        <begin position="7"/>
        <end position="16"/>
    </location>
</feature>
<name>A0A5J4TM50_9EUKA</name>
<evidence type="ECO:0000313" key="3">
    <source>
        <dbReference type="Proteomes" id="UP000324800"/>
    </source>
</evidence>
<feature type="compositionally biased region" description="Basic and acidic residues" evidence="1">
    <location>
        <begin position="33"/>
        <end position="42"/>
    </location>
</feature>
<feature type="non-terminal residue" evidence="2">
    <location>
        <position position="42"/>
    </location>
</feature>
<accession>A0A5J4TM50</accession>
<protein>
    <submittedName>
        <fullName evidence="2">Uncharacterized protein</fullName>
    </submittedName>
</protein>
<evidence type="ECO:0000313" key="2">
    <source>
        <dbReference type="EMBL" id="KAA6358555.1"/>
    </source>
</evidence>
<feature type="region of interest" description="Disordered" evidence="1">
    <location>
        <begin position="1"/>
        <end position="42"/>
    </location>
</feature>
<proteinExistence type="predicted"/>
<feature type="compositionally biased region" description="Low complexity" evidence="1">
    <location>
        <begin position="17"/>
        <end position="32"/>
    </location>
</feature>
<evidence type="ECO:0000256" key="1">
    <source>
        <dbReference type="SAM" id="MobiDB-lite"/>
    </source>
</evidence>